<dbReference type="GO" id="GO:0019432">
    <property type="term" value="P:triglyceride biosynthetic process"/>
    <property type="evidence" value="ECO:0007669"/>
    <property type="project" value="TreeGrafter"/>
</dbReference>
<name>A0A443S096_9ACAR</name>
<evidence type="ECO:0000256" key="11">
    <source>
        <dbReference type="ARBA" id="ARBA00022989"/>
    </source>
</evidence>
<feature type="non-terminal residue" evidence="15">
    <location>
        <position position="1"/>
    </location>
</feature>
<evidence type="ECO:0000256" key="5">
    <source>
        <dbReference type="ARBA" id="ARBA00013244"/>
    </source>
</evidence>
<accession>A0A443S096</accession>
<keyword evidence="6" id="KW-0444">Lipid biosynthesis</keyword>
<evidence type="ECO:0000256" key="3">
    <source>
        <dbReference type="ARBA" id="ARBA00005189"/>
    </source>
</evidence>
<keyword evidence="12" id="KW-0443">Lipid metabolism</keyword>
<keyword evidence="10" id="KW-0256">Endoplasmic reticulum</keyword>
<reference evidence="15 16" key="1">
    <citation type="journal article" date="2018" name="Gigascience">
        <title>Genomes of trombidid mites reveal novel predicted allergens and laterally-transferred genes associated with secondary metabolism.</title>
        <authorList>
            <person name="Dong X."/>
            <person name="Chaisiri K."/>
            <person name="Xia D."/>
            <person name="Armstrong S.D."/>
            <person name="Fang Y."/>
            <person name="Donnelly M.J."/>
            <person name="Kadowaki T."/>
            <person name="McGarry J.W."/>
            <person name="Darby A.C."/>
            <person name="Makepeace B.L."/>
        </authorList>
    </citation>
    <scope>NUCLEOTIDE SEQUENCE [LARGE SCALE GENOMIC DNA]</scope>
    <source>
        <strain evidence="15">UoL-UT</strain>
    </source>
</reference>
<dbReference type="EMBL" id="NCKV01014481">
    <property type="protein sequence ID" value="RWS20955.1"/>
    <property type="molecule type" value="Genomic_DNA"/>
</dbReference>
<evidence type="ECO:0000256" key="4">
    <source>
        <dbReference type="ARBA" id="ARBA00005420"/>
    </source>
</evidence>
<comment type="similarity">
    <text evidence="4">Belongs to the diacylglycerol acyltransferase family.</text>
</comment>
<comment type="caution">
    <text evidence="15">The sequence shown here is derived from an EMBL/GenBank/DDBJ whole genome shotgun (WGS) entry which is preliminary data.</text>
</comment>
<keyword evidence="9" id="KW-0319">Glycerol metabolism</keyword>
<dbReference type="STRING" id="299467.A0A443S096"/>
<evidence type="ECO:0000256" key="14">
    <source>
        <dbReference type="ARBA" id="ARBA00023315"/>
    </source>
</evidence>
<comment type="pathway">
    <text evidence="2">Glycerolipid metabolism; triacylglycerol biosynthesis.</text>
</comment>
<gene>
    <name evidence="15" type="ORF">B4U80_05980</name>
</gene>
<evidence type="ECO:0000256" key="1">
    <source>
        <dbReference type="ARBA" id="ARBA00004477"/>
    </source>
</evidence>
<dbReference type="OrthoDB" id="264532at2759"/>
<evidence type="ECO:0000256" key="8">
    <source>
        <dbReference type="ARBA" id="ARBA00022692"/>
    </source>
</evidence>
<dbReference type="InterPro" id="IPR007130">
    <property type="entry name" value="DAGAT"/>
</dbReference>
<organism evidence="15 16">
    <name type="scientific">Leptotrombidium deliense</name>
    <dbReference type="NCBI Taxonomy" id="299467"/>
    <lineage>
        <taxon>Eukaryota</taxon>
        <taxon>Metazoa</taxon>
        <taxon>Ecdysozoa</taxon>
        <taxon>Arthropoda</taxon>
        <taxon>Chelicerata</taxon>
        <taxon>Arachnida</taxon>
        <taxon>Acari</taxon>
        <taxon>Acariformes</taxon>
        <taxon>Trombidiformes</taxon>
        <taxon>Prostigmata</taxon>
        <taxon>Anystina</taxon>
        <taxon>Parasitengona</taxon>
        <taxon>Trombiculoidea</taxon>
        <taxon>Trombiculidae</taxon>
        <taxon>Leptotrombidium</taxon>
    </lineage>
</organism>
<evidence type="ECO:0000256" key="10">
    <source>
        <dbReference type="ARBA" id="ARBA00022824"/>
    </source>
</evidence>
<dbReference type="Pfam" id="PF03982">
    <property type="entry name" value="DAGAT"/>
    <property type="match status" value="1"/>
</dbReference>
<comment type="pathway">
    <text evidence="3">Lipid metabolism.</text>
</comment>
<evidence type="ECO:0000313" key="16">
    <source>
        <dbReference type="Proteomes" id="UP000288716"/>
    </source>
</evidence>
<dbReference type="VEuPathDB" id="VectorBase:LDEU011085"/>
<evidence type="ECO:0000256" key="13">
    <source>
        <dbReference type="ARBA" id="ARBA00023136"/>
    </source>
</evidence>
<evidence type="ECO:0000256" key="7">
    <source>
        <dbReference type="ARBA" id="ARBA00022679"/>
    </source>
</evidence>
<keyword evidence="7 15" id="KW-0808">Transferase</keyword>
<dbReference type="GO" id="GO:0005789">
    <property type="term" value="C:endoplasmic reticulum membrane"/>
    <property type="evidence" value="ECO:0007669"/>
    <property type="project" value="UniProtKB-SubCell"/>
</dbReference>
<keyword evidence="11" id="KW-1133">Transmembrane helix</keyword>
<evidence type="ECO:0000256" key="6">
    <source>
        <dbReference type="ARBA" id="ARBA00022516"/>
    </source>
</evidence>
<comment type="subcellular location">
    <subcellularLocation>
        <location evidence="1">Endoplasmic reticulum membrane</location>
        <topology evidence="1">Multi-pass membrane protein</topology>
    </subcellularLocation>
</comment>
<evidence type="ECO:0000256" key="12">
    <source>
        <dbReference type="ARBA" id="ARBA00023098"/>
    </source>
</evidence>
<dbReference type="GO" id="GO:0006071">
    <property type="term" value="P:glycerol metabolic process"/>
    <property type="evidence" value="ECO:0007669"/>
    <property type="project" value="UniProtKB-KW"/>
</dbReference>
<dbReference type="EC" id="2.3.1.20" evidence="5"/>
<keyword evidence="16" id="KW-1185">Reference proteome</keyword>
<protein>
    <recommendedName>
        <fullName evidence="5">diacylglycerol O-acyltransferase</fullName>
        <ecNumber evidence="5">2.3.1.20</ecNumber>
    </recommendedName>
</protein>
<dbReference type="GO" id="GO:0004144">
    <property type="term" value="F:diacylglycerol O-acyltransferase activity"/>
    <property type="evidence" value="ECO:0007669"/>
    <property type="project" value="UniProtKB-EC"/>
</dbReference>
<dbReference type="PANTHER" id="PTHR12317:SF0">
    <property type="entry name" value="ACYLTRANSFERASE"/>
    <property type="match status" value="1"/>
</dbReference>
<keyword evidence="13" id="KW-0472">Membrane</keyword>
<keyword evidence="14 15" id="KW-0012">Acyltransferase</keyword>
<evidence type="ECO:0000256" key="2">
    <source>
        <dbReference type="ARBA" id="ARBA00004771"/>
    </source>
</evidence>
<evidence type="ECO:0000313" key="15">
    <source>
        <dbReference type="EMBL" id="RWS20955.1"/>
    </source>
</evidence>
<sequence length="132" mass="15239">TINDRKGFIKMALKTGASLVPVLSLGENDLYIQKERDDRAFVKKLQKKITSIIGFSPPFFHGRGVFQYSMGLLPFRKPVVTIVGKPINTMKTERPTYEQIDKLHETYVNSLKQLFEENKEKYGFKDLELVLK</sequence>
<proteinExistence type="inferred from homology"/>
<evidence type="ECO:0000256" key="9">
    <source>
        <dbReference type="ARBA" id="ARBA00022798"/>
    </source>
</evidence>
<keyword evidence="8" id="KW-0812">Transmembrane</keyword>
<dbReference type="AlphaFoldDB" id="A0A443S096"/>
<dbReference type="PANTHER" id="PTHR12317">
    <property type="entry name" value="DIACYLGLYCEROL O-ACYLTRANSFERASE"/>
    <property type="match status" value="1"/>
</dbReference>
<dbReference type="Proteomes" id="UP000288716">
    <property type="component" value="Unassembled WGS sequence"/>
</dbReference>